<gene>
    <name evidence="2" type="ORF">JVT61DRAFT_11551</name>
</gene>
<keyword evidence="1" id="KW-0812">Transmembrane</keyword>
<reference evidence="2" key="1">
    <citation type="submission" date="2021-03" db="EMBL/GenBank/DDBJ databases">
        <title>Evolutionary innovations through gain and loss of genes in the ectomycorrhizal Boletales.</title>
        <authorList>
            <person name="Wu G."/>
            <person name="Miyauchi S."/>
            <person name="Morin E."/>
            <person name="Yang Z.-L."/>
            <person name="Xu J."/>
            <person name="Martin F.M."/>
        </authorList>
    </citation>
    <scope>NUCLEOTIDE SEQUENCE</scope>
    <source>
        <strain evidence="2">BR01</strain>
    </source>
</reference>
<dbReference type="GO" id="GO:0006506">
    <property type="term" value="P:GPI anchor biosynthetic process"/>
    <property type="evidence" value="ECO:0007669"/>
    <property type="project" value="InterPro"/>
</dbReference>
<dbReference type="Pfam" id="PF05024">
    <property type="entry name" value="Gpi1"/>
    <property type="match status" value="3"/>
</dbReference>
<feature type="transmembrane region" description="Helical" evidence="1">
    <location>
        <begin position="56"/>
        <end position="79"/>
    </location>
</feature>
<dbReference type="PANTHER" id="PTHR21329">
    <property type="entry name" value="PHOSPHATIDYLINOSITOL N-ACETYLGLUCOSAMINYLTRANSFERASE SUBUNIT Q-RELATED"/>
    <property type="match status" value="1"/>
</dbReference>
<proteinExistence type="predicted"/>
<dbReference type="GO" id="GO:0005783">
    <property type="term" value="C:endoplasmic reticulum"/>
    <property type="evidence" value="ECO:0007669"/>
    <property type="project" value="TreeGrafter"/>
</dbReference>
<dbReference type="OrthoDB" id="70250at2759"/>
<evidence type="ECO:0000313" key="2">
    <source>
        <dbReference type="EMBL" id="KAG6379114.1"/>
    </source>
</evidence>
<evidence type="ECO:0000313" key="3">
    <source>
        <dbReference type="Proteomes" id="UP000683000"/>
    </source>
</evidence>
<dbReference type="InterPro" id="IPR007720">
    <property type="entry name" value="PigQ/GPI1"/>
</dbReference>
<comment type="caution">
    <text evidence="2">The sequence shown here is derived from an EMBL/GenBank/DDBJ whole genome shotgun (WGS) entry which is preliminary data.</text>
</comment>
<keyword evidence="1" id="KW-1133">Transmembrane helix</keyword>
<feature type="transmembrane region" description="Helical" evidence="1">
    <location>
        <begin position="121"/>
        <end position="144"/>
    </location>
</feature>
<sequence length="203" mass="23025">MDEWSAYSSTTELLHHGLSLLPAISFVVETASLLGMTMTLSLSLDLISILTAHLHACHFISSTIYRHVLLLIGSLWNLFRGATMSRTWFNILLNVGLKLIGKRYNILRNRTDPWDYDVDQLLLGTILFTLAAHLFPTILVYYTLFALVRSFSCHVTILSVLDQVRLGIIVLYASCETLLAFMNHFPLFALMLRSKDPQRLPGR</sequence>
<protein>
    <submittedName>
        <fullName evidence="2">Uncharacterized protein</fullName>
    </submittedName>
</protein>
<feature type="transmembrane region" description="Helical" evidence="1">
    <location>
        <begin position="20"/>
        <end position="44"/>
    </location>
</feature>
<evidence type="ECO:0000256" key="1">
    <source>
        <dbReference type="SAM" id="Phobius"/>
    </source>
</evidence>
<keyword evidence="1" id="KW-0472">Membrane</keyword>
<dbReference type="PANTHER" id="PTHR21329:SF3">
    <property type="entry name" value="PHOSPHATIDYLINOSITOL N-ACETYLGLUCOSAMINYLTRANSFERASE SUBUNIT Q"/>
    <property type="match status" value="1"/>
</dbReference>
<dbReference type="Proteomes" id="UP000683000">
    <property type="component" value="Unassembled WGS sequence"/>
</dbReference>
<name>A0A8I2YTU7_9AGAM</name>
<organism evidence="2 3">
    <name type="scientific">Boletus reticuloceps</name>
    <dbReference type="NCBI Taxonomy" id="495285"/>
    <lineage>
        <taxon>Eukaryota</taxon>
        <taxon>Fungi</taxon>
        <taxon>Dikarya</taxon>
        <taxon>Basidiomycota</taxon>
        <taxon>Agaricomycotina</taxon>
        <taxon>Agaricomycetes</taxon>
        <taxon>Agaricomycetidae</taxon>
        <taxon>Boletales</taxon>
        <taxon>Boletineae</taxon>
        <taxon>Boletaceae</taxon>
        <taxon>Boletoideae</taxon>
        <taxon>Boletus</taxon>
    </lineage>
</organism>
<accession>A0A8I2YTU7</accession>
<dbReference type="AlphaFoldDB" id="A0A8I2YTU7"/>
<keyword evidence="3" id="KW-1185">Reference proteome</keyword>
<dbReference type="GO" id="GO:0016020">
    <property type="term" value="C:membrane"/>
    <property type="evidence" value="ECO:0007669"/>
    <property type="project" value="InterPro"/>
</dbReference>
<dbReference type="EMBL" id="JAGFBS010000005">
    <property type="protein sequence ID" value="KAG6379114.1"/>
    <property type="molecule type" value="Genomic_DNA"/>
</dbReference>
<feature type="transmembrane region" description="Helical" evidence="1">
    <location>
        <begin position="164"/>
        <end position="190"/>
    </location>
</feature>